<protein>
    <recommendedName>
        <fullName evidence="1">DNA (cytosine-5-)-methyltransferase</fullName>
        <ecNumber evidence="1">2.1.1.37</ecNumber>
    </recommendedName>
</protein>
<evidence type="ECO:0000256" key="5">
    <source>
        <dbReference type="PROSITE-ProRule" id="PRU01016"/>
    </source>
</evidence>
<dbReference type="STRING" id="5098.A0A507R404"/>
<dbReference type="Pfam" id="PF00145">
    <property type="entry name" value="DNA_methylase"/>
    <property type="match status" value="2"/>
</dbReference>
<organism evidence="6 7">
    <name type="scientific">Monascus purpureus</name>
    <name type="common">Red mold</name>
    <name type="synonym">Monascus anka</name>
    <dbReference type="NCBI Taxonomy" id="5098"/>
    <lineage>
        <taxon>Eukaryota</taxon>
        <taxon>Fungi</taxon>
        <taxon>Dikarya</taxon>
        <taxon>Ascomycota</taxon>
        <taxon>Pezizomycotina</taxon>
        <taxon>Eurotiomycetes</taxon>
        <taxon>Eurotiomycetidae</taxon>
        <taxon>Eurotiales</taxon>
        <taxon>Aspergillaceae</taxon>
        <taxon>Monascus</taxon>
    </lineage>
</organism>
<dbReference type="EMBL" id="VIFY01000014">
    <property type="protein sequence ID" value="TQB75884.1"/>
    <property type="molecule type" value="Genomic_DNA"/>
</dbReference>
<evidence type="ECO:0000256" key="3">
    <source>
        <dbReference type="ARBA" id="ARBA00022679"/>
    </source>
</evidence>
<dbReference type="Proteomes" id="UP000319663">
    <property type="component" value="Unassembled WGS sequence"/>
</dbReference>
<dbReference type="Gene3D" id="3.90.120.10">
    <property type="entry name" value="DNA Methylase, subunit A, domain 2"/>
    <property type="match status" value="1"/>
</dbReference>
<dbReference type="GO" id="GO:0003886">
    <property type="term" value="F:DNA (cytosine-5-)-methyltransferase activity"/>
    <property type="evidence" value="ECO:0007669"/>
    <property type="project" value="UniProtKB-EC"/>
</dbReference>
<reference evidence="6 7" key="1">
    <citation type="submission" date="2019-06" db="EMBL/GenBank/DDBJ databases">
        <title>Wine fermentation using esterase from Monascus purpureus.</title>
        <authorList>
            <person name="Geng C."/>
            <person name="Zhang Y."/>
        </authorList>
    </citation>
    <scope>NUCLEOTIDE SEQUENCE [LARGE SCALE GENOMIC DNA]</scope>
    <source>
        <strain evidence="6">HQ1</strain>
    </source>
</reference>
<dbReference type="PANTHER" id="PTHR10629">
    <property type="entry name" value="CYTOSINE-SPECIFIC METHYLTRANSFERASE"/>
    <property type="match status" value="1"/>
</dbReference>
<dbReference type="GO" id="GO:0044027">
    <property type="term" value="P:negative regulation of gene expression via chromosomal CpG island methylation"/>
    <property type="evidence" value="ECO:0007669"/>
    <property type="project" value="TreeGrafter"/>
</dbReference>
<dbReference type="AlphaFoldDB" id="A0A507R404"/>
<dbReference type="InterPro" id="IPR050390">
    <property type="entry name" value="C5-Methyltransferase"/>
</dbReference>
<evidence type="ECO:0000313" key="7">
    <source>
        <dbReference type="Proteomes" id="UP000319663"/>
    </source>
</evidence>
<keyword evidence="7" id="KW-1185">Reference proteome</keyword>
<dbReference type="OrthoDB" id="414133at2759"/>
<evidence type="ECO:0000256" key="4">
    <source>
        <dbReference type="ARBA" id="ARBA00022691"/>
    </source>
</evidence>
<sequence length="632" mass="70717">MEAIDIHDIDIDMDSAIYYDNDPDHQYFLDDSAIIDITDDTYVAPTSSPVSDPPESDEGVIDLTDYDSTFNEGDYLTDEHFARLLRQWREISDQAAPKPEKESQTPEPEYRRIIPEACIDDIIYRAGLSVELHDDSFLRIEAVLEDVSGEIFLRGRRLFKITDGHLDTCIPIWRDELLWVIAPFTRDDVPLIPSVKRFCNIRFTNQCKSMETREQRPSQGTLFCRLKQIRPSGPEKDSGCGNEGSVAYLTPDEADQGYRVPLAVLRQTWRGTTTPFGDVESRQSSPRGIIDLEASSGTTVIDLTEAEEEPEPNVPPARKYTFGDGFCGAGGVSRGAKTAGLEIKWAFDNNAHAMNSYRMNFPSASCEHTDVFDFLTRDADYLRVDVSHGSPPCQTFSAAHTVNCARDDENSACVWSCADLIRKAKPRVHTMEETSGLSERHTPTFFSVVQDFVDIGYSVRWKIVNCMEYGVPQSRRRLIIIASGPGESLPPFPKPTHGLPGSGLLPLTTINSLIANIPRTASDHDVDGALIRGFRNGYRDAFDGNQQAKTITCSGGERNYHPSGRRGFTNREFACLQTFPMEHRFGTKEVRKQIGNAVPPILAKAIYREIIKSLRRTDEQLTAEDPAAVIEL</sequence>
<evidence type="ECO:0000256" key="1">
    <source>
        <dbReference type="ARBA" id="ARBA00011975"/>
    </source>
</evidence>
<keyword evidence="4 5" id="KW-0949">S-adenosyl-L-methionine</keyword>
<accession>A0A507R404</accession>
<evidence type="ECO:0000256" key="2">
    <source>
        <dbReference type="ARBA" id="ARBA00022603"/>
    </source>
</evidence>
<dbReference type="EC" id="2.1.1.37" evidence="1"/>
<keyword evidence="2 5" id="KW-0489">Methyltransferase</keyword>
<dbReference type="Gene3D" id="3.40.50.150">
    <property type="entry name" value="Vaccinia Virus protein VP39"/>
    <property type="match status" value="1"/>
</dbReference>
<gene>
    <name evidence="6" type="ORF">MPDQ_001485</name>
</gene>
<dbReference type="InterPro" id="IPR029063">
    <property type="entry name" value="SAM-dependent_MTases_sf"/>
</dbReference>
<feature type="active site" evidence="5">
    <location>
        <position position="393"/>
    </location>
</feature>
<dbReference type="GO" id="GO:0003677">
    <property type="term" value="F:DNA binding"/>
    <property type="evidence" value="ECO:0007669"/>
    <property type="project" value="TreeGrafter"/>
</dbReference>
<dbReference type="GO" id="GO:0032259">
    <property type="term" value="P:methylation"/>
    <property type="evidence" value="ECO:0007669"/>
    <property type="project" value="UniProtKB-KW"/>
</dbReference>
<dbReference type="InterPro" id="IPR031303">
    <property type="entry name" value="C5_meth_CS"/>
</dbReference>
<proteinExistence type="inferred from homology"/>
<evidence type="ECO:0000313" key="6">
    <source>
        <dbReference type="EMBL" id="TQB75884.1"/>
    </source>
</evidence>
<dbReference type="GO" id="GO:0005634">
    <property type="term" value="C:nucleus"/>
    <property type="evidence" value="ECO:0007669"/>
    <property type="project" value="TreeGrafter"/>
</dbReference>
<keyword evidence="3 5" id="KW-0808">Transferase</keyword>
<dbReference type="PROSITE" id="PS51679">
    <property type="entry name" value="SAM_MT_C5"/>
    <property type="match status" value="1"/>
</dbReference>
<dbReference type="PROSITE" id="PS00095">
    <property type="entry name" value="C5_MTASE_2"/>
    <property type="match status" value="1"/>
</dbReference>
<dbReference type="InterPro" id="IPR001525">
    <property type="entry name" value="C5_MeTfrase"/>
</dbReference>
<dbReference type="PRINTS" id="PR00105">
    <property type="entry name" value="C5METTRFRASE"/>
</dbReference>
<comment type="caution">
    <text evidence="6">The sequence shown here is derived from an EMBL/GenBank/DDBJ whole genome shotgun (WGS) entry which is preliminary data.</text>
</comment>
<name>A0A507R404_MONPU</name>
<dbReference type="SUPFAM" id="SSF53335">
    <property type="entry name" value="S-adenosyl-L-methionine-dependent methyltransferases"/>
    <property type="match status" value="1"/>
</dbReference>
<comment type="similarity">
    <text evidence="5">Belongs to the class I-like SAM-binding methyltransferase superfamily. C5-methyltransferase family.</text>
</comment>
<dbReference type="PANTHER" id="PTHR10629:SF52">
    <property type="entry name" value="DNA (CYTOSINE-5)-METHYLTRANSFERASE 1"/>
    <property type="match status" value="1"/>
</dbReference>